<sequence>MKKILISAAALALLGGSAFAAVPVSGTVEYYNPETRVITFESGQSVTVPLDVAIPANLQAGSHASVDFNGRGDKVDVVFTR</sequence>
<evidence type="ECO:0008006" key="4">
    <source>
        <dbReference type="Google" id="ProtNLM"/>
    </source>
</evidence>
<feature type="chain" id="PRO_5035209519" description="DUF1344 domain-containing protein" evidence="1">
    <location>
        <begin position="21"/>
        <end position="81"/>
    </location>
</feature>
<organism evidence="2 3">
    <name type="scientific">Oryzicola mucosus</name>
    <dbReference type="NCBI Taxonomy" id="2767425"/>
    <lineage>
        <taxon>Bacteria</taxon>
        <taxon>Pseudomonadati</taxon>
        <taxon>Pseudomonadota</taxon>
        <taxon>Alphaproteobacteria</taxon>
        <taxon>Hyphomicrobiales</taxon>
        <taxon>Phyllobacteriaceae</taxon>
        <taxon>Oryzicola</taxon>
    </lineage>
</organism>
<feature type="signal peptide" evidence="1">
    <location>
        <begin position="1"/>
        <end position="20"/>
    </location>
</feature>
<dbReference type="Proteomes" id="UP000643405">
    <property type="component" value="Unassembled WGS sequence"/>
</dbReference>
<dbReference type="EMBL" id="JACVVX010000001">
    <property type="protein sequence ID" value="MBD0413451.1"/>
    <property type="molecule type" value="Genomic_DNA"/>
</dbReference>
<protein>
    <recommendedName>
        <fullName evidence="4">DUF1344 domain-containing protein</fullName>
    </recommendedName>
</protein>
<keyword evidence="3" id="KW-1185">Reference proteome</keyword>
<dbReference type="RefSeq" id="WP_188162885.1">
    <property type="nucleotide sequence ID" value="NZ_JACVVX010000001.1"/>
</dbReference>
<accession>A0A8J6PHC2</accession>
<evidence type="ECO:0000313" key="2">
    <source>
        <dbReference type="EMBL" id="MBD0413451.1"/>
    </source>
</evidence>
<dbReference type="AlphaFoldDB" id="A0A8J6PHC2"/>
<keyword evidence="1" id="KW-0732">Signal</keyword>
<proteinExistence type="predicted"/>
<name>A0A8J6PHC2_9HYPH</name>
<evidence type="ECO:0000313" key="3">
    <source>
        <dbReference type="Proteomes" id="UP000643405"/>
    </source>
</evidence>
<reference evidence="2" key="1">
    <citation type="submission" date="2020-09" db="EMBL/GenBank/DDBJ databases">
        <title>Genome seq and assembly of Tianweitania sp.</title>
        <authorList>
            <person name="Chhetri G."/>
        </authorList>
    </citation>
    <scope>NUCLEOTIDE SEQUENCE</scope>
    <source>
        <strain evidence="2">Rool2</strain>
    </source>
</reference>
<comment type="caution">
    <text evidence="2">The sequence shown here is derived from an EMBL/GenBank/DDBJ whole genome shotgun (WGS) entry which is preliminary data.</text>
</comment>
<gene>
    <name evidence="2" type="ORF">ICI42_02115</name>
</gene>
<evidence type="ECO:0000256" key="1">
    <source>
        <dbReference type="SAM" id="SignalP"/>
    </source>
</evidence>